<dbReference type="InterPro" id="IPR036691">
    <property type="entry name" value="Endo/exonu/phosph_ase_sf"/>
</dbReference>
<name>A0A0B6ZEX8_9EUPU</name>
<dbReference type="SUPFAM" id="SSF56219">
    <property type="entry name" value="DNase I-like"/>
    <property type="match status" value="1"/>
</dbReference>
<gene>
    <name evidence="1" type="primary">ORF61305</name>
</gene>
<evidence type="ECO:0008006" key="2">
    <source>
        <dbReference type="Google" id="ProtNLM"/>
    </source>
</evidence>
<feature type="non-terminal residue" evidence="1">
    <location>
        <position position="1"/>
    </location>
</feature>
<evidence type="ECO:0000313" key="1">
    <source>
        <dbReference type="EMBL" id="CEK67088.1"/>
    </source>
</evidence>
<proteinExistence type="predicted"/>
<dbReference type="EMBL" id="HACG01020223">
    <property type="protein sequence ID" value="CEK67088.1"/>
    <property type="molecule type" value="Transcribed_RNA"/>
</dbReference>
<accession>A0A0B6ZEX8</accession>
<reference evidence="1" key="1">
    <citation type="submission" date="2014-12" db="EMBL/GenBank/DDBJ databases">
        <title>Insight into the proteome of Arion vulgaris.</title>
        <authorList>
            <person name="Aradska J."/>
            <person name="Bulat T."/>
            <person name="Smidak R."/>
            <person name="Sarate P."/>
            <person name="Gangsoo J."/>
            <person name="Sialana F."/>
            <person name="Bilban M."/>
            <person name="Lubec G."/>
        </authorList>
    </citation>
    <scope>NUCLEOTIDE SEQUENCE</scope>
    <source>
        <tissue evidence="1">Skin</tissue>
    </source>
</reference>
<protein>
    <recommendedName>
        <fullName evidence="2">Endonuclease/exonuclease/phosphatase domain-containing protein</fullName>
    </recommendedName>
</protein>
<dbReference type="AlphaFoldDB" id="A0A0B6ZEX8"/>
<organism evidence="1">
    <name type="scientific">Arion vulgaris</name>
    <dbReference type="NCBI Taxonomy" id="1028688"/>
    <lineage>
        <taxon>Eukaryota</taxon>
        <taxon>Metazoa</taxon>
        <taxon>Spiralia</taxon>
        <taxon>Lophotrochozoa</taxon>
        <taxon>Mollusca</taxon>
        <taxon>Gastropoda</taxon>
        <taxon>Heterobranchia</taxon>
        <taxon>Euthyneura</taxon>
        <taxon>Panpulmonata</taxon>
        <taxon>Eupulmonata</taxon>
        <taxon>Stylommatophora</taxon>
        <taxon>Helicina</taxon>
        <taxon>Arionoidea</taxon>
        <taxon>Arionidae</taxon>
        <taxon>Arion</taxon>
    </lineage>
</organism>
<sequence>KMDEQNNVILFPEGGRRRIDYIIYHKSYPLNVKAFHFVTQLASLTDHIPVAMEFTCPTIG</sequence>